<gene>
    <name evidence="1" type="ORF">DFQ01_109137</name>
</gene>
<proteinExistence type="predicted"/>
<dbReference type="EMBL" id="QGTQ01000009">
    <property type="protein sequence ID" value="PWW02512.1"/>
    <property type="molecule type" value="Genomic_DNA"/>
</dbReference>
<evidence type="ECO:0000313" key="2">
    <source>
        <dbReference type="Proteomes" id="UP000246635"/>
    </source>
</evidence>
<organism evidence="1 2">
    <name type="scientific">Paenibacillus cellulosilyticus</name>
    <dbReference type="NCBI Taxonomy" id="375489"/>
    <lineage>
        <taxon>Bacteria</taxon>
        <taxon>Bacillati</taxon>
        <taxon>Bacillota</taxon>
        <taxon>Bacilli</taxon>
        <taxon>Bacillales</taxon>
        <taxon>Paenibacillaceae</taxon>
        <taxon>Paenibacillus</taxon>
    </lineage>
</organism>
<name>A0A2V2YT58_9BACL</name>
<keyword evidence="2" id="KW-1185">Reference proteome</keyword>
<dbReference type="AlphaFoldDB" id="A0A2V2YT58"/>
<protein>
    <submittedName>
        <fullName evidence="1">Uncharacterized protein</fullName>
    </submittedName>
</protein>
<sequence>MGIFVGISLIVLKASVVHCSIQINIFMPNRNYSITSCKKKK</sequence>
<dbReference type="Proteomes" id="UP000246635">
    <property type="component" value="Unassembled WGS sequence"/>
</dbReference>
<accession>A0A2V2YT58</accession>
<evidence type="ECO:0000313" key="1">
    <source>
        <dbReference type="EMBL" id="PWW02512.1"/>
    </source>
</evidence>
<comment type="caution">
    <text evidence="1">The sequence shown here is derived from an EMBL/GenBank/DDBJ whole genome shotgun (WGS) entry which is preliminary data.</text>
</comment>
<reference evidence="1 2" key="1">
    <citation type="submission" date="2018-05" db="EMBL/GenBank/DDBJ databases">
        <title>Genomic Encyclopedia of Type Strains, Phase III (KMG-III): the genomes of soil and plant-associated and newly described type strains.</title>
        <authorList>
            <person name="Whitman W."/>
        </authorList>
    </citation>
    <scope>NUCLEOTIDE SEQUENCE [LARGE SCALE GENOMIC DNA]</scope>
    <source>
        <strain evidence="1 2">CECT 5696</strain>
    </source>
</reference>